<dbReference type="Proteomes" id="UP000005945">
    <property type="component" value="Unassembled WGS sequence"/>
</dbReference>
<feature type="domain" description="Transcription regulator PadR N-terminal" evidence="1">
    <location>
        <begin position="24"/>
        <end position="88"/>
    </location>
</feature>
<dbReference type="AlphaFoldDB" id="A8SF82"/>
<dbReference type="SUPFAM" id="SSF46785">
    <property type="entry name" value="Winged helix' DNA-binding domain"/>
    <property type="match status" value="1"/>
</dbReference>
<reference evidence="2 3" key="1">
    <citation type="submission" date="2007-09" db="EMBL/GenBank/DDBJ databases">
        <title>Draft genome sequence of Faecalibacterium prausnitzii M21/2.</title>
        <authorList>
            <person name="Sudarsanam P."/>
            <person name="Ley R."/>
            <person name="Guruge J."/>
            <person name="Turnbaugh P.J."/>
            <person name="Mahowald M."/>
            <person name="Liep D."/>
            <person name="Gordon J."/>
        </authorList>
    </citation>
    <scope>NUCLEOTIDE SEQUENCE [LARGE SCALE GENOMIC DNA]</scope>
    <source>
        <strain evidence="2 3">M21/2</strain>
    </source>
</reference>
<sequence>MEYFSMENLALTESTYYILLSLYHPQHGYGIMQQTEQLSGGRVHLAAGTLYGALTSLCEKGWIRPLPAESGSRKKEYQLTAEGVQVLKHELARLQQLVANGESILKEETL</sequence>
<dbReference type="PANTHER" id="PTHR33169:SF13">
    <property type="entry name" value="PADR-FAMILY TRANSCRIPTIONAL REGULATOR"/>
    <property type="match status" value="1"/>
</dbReference>
<reference evidence="2 3" key="2">
    <citation type="submission" date="2007-09" db="EMBL/GenBank/DDBJ databases">
        <authorList>
            <person name="Fulton L."/>
            <person name="Clifton S."/>
            <person name="Fulton B."/>
            <person name="Xu J."/>
            <person name="Minx P."/>
            <person name="Pepin K.H."/>
            <person name="Johnson M."/>
            <person name="Thiruvilangam P."/>
            <person name="Bhonagiri V."/>
            <person name="Nash W.E."/>
            <person name="Mardis E.R."/>
            <person name="Wilson R.K."/>
        </authorList>
    </citation>
    <scope>NUCLEOTIDE SEQUENCE [LARGE SCALE GENOMIC DNA]</scope>
    <source>
        <strain evidence="2 3">M21/2</strain>
    </source>
</reference>
<dbReference type="InterPro" id="IPR036388">
    <property type="entry name" value="WH-like_DNA-bd_sf"/>
</dbReference>
<dbReference type="Gene3D" id="1.10.10.10">
    <property type="entry name" value="Winged helix-like DNA-binding domain superfamily/Winged helix DNA-binding domain"/>
    <property type="match status" value="1"/>
</dbReference>
<accession>A8SF82</accession>
<dbReference type="InterPro" id="IPR036390">
    <property type="entry name" value="WH_DNA-bd_sf"/>
</dbReference>
<evidence type="ECO:0000259" key="1">
    <source>
        <dbReference type="Pfam" id="PF03551"/>
    </source>
</evidence>
<dbReference type="Pfam" id="PF03551">
    <property type="entry name" value="PadR"/>
    <property type="match status" value="1"/>
</dbReference>
<evidence type="ECO:0000313" key="3">
    <source>
        <dbReference type="Proteomes" id="UP000005945"/>
    </source>
</evidence>
<organism evidence="2 3">
    <name type="scientific">Faecalibacterium prausnitzii M21/2</name>
    <dbReference type="NCBI Taxonomy" id="411485"/>
    <lineage>
        <taxon>Bacteria</taxon>
        <taxon>Bacillati</taxon>
        <taxon>Bacillota</taxon>
        <taxon>Clostridia</taxon>
        <taxon>Eubacteriales</taxon>
        <taxon>Oscillospiraceae</taxon>
        <taxon>Faecalibacterium</taxon>
    </lineage>
</organism>
<dbReference type="EMBL" id="ABED02000029">
    <property type="protein sequence ID" value="EDP19902.1"/>
    <property type="molecule type" value="Genomic_DNA"/>
</dbReference>
<dbReference type="HOGENOM" id="CLU_063440_4_1_9"/>
<dbReference type="InterPro" id="IPR052509">
    <property type="entry name" value="Metal_resp_DNA-bind_regulator"/>
</dbReference>
<comment type="caution">
    <text evidence="2">The sequence shown here is derived from an EMBL/GenBank/DDBJ whole genome shotgun (WGS) entry which is preliminary data.</text>
</comment>
<proteinExistence type="predicted"/>
<dbReference type="InterPro" id="IPR005149">
    <property type="entry name" value="Tscrpt_reg_PadR_N"/>
</dbReference>
<protein>
    <submittedName>
        <fullName evidence="2">Transcriptional regulator, PadR family</fullName>
    </submittedName>
</protein>
<gene>
    <name evidence="2" type="ORF">FAEPRAM212_02685</name>
</gene>
<evidence type="ECO:0000313" key="2">
    <source>
        <dbReference type="EMBL" id="EDP19902.1"/>
    </source>
</evidence>
<name>A8SF82_9FIRM</name>
<dbReference type="PANTHER" id="PTHR33169">
    <property type="entry name" value="PADR-FAMILY TRANSCRIPTIONAL REGULATOR"/>
    <property type="match status" value="1"/>
</dbReference>